<organism evidence="2">
    <name type="scientific">Metapenaeus joyneri majanivirus</name>
    <dbReference type="NCBI Taxonomy" id="2984280"/>
    <lineage>
        <taxon>Viruses</taxon>
        <taxon>Viruses incertae sedis</taxon>
        <taxon>Naldaviricetes</taxon>
        <taxon>Nimaviridae</taxon>
    </lineage>
</organism>
<proteinExistence type="predicted"/>
<protein>
    <submittedName>
        <fullName evidence="2">Wsv293a-like protein</fullName>
    </submittedName>
</protein>
<keyword evidence="1" id="KW-1133">Transmembrane helix</keyword>
<name>A0A9C7EYQ9_9VIRU</name>
<reference evidence="2" key="1">
    <citation type="submission" date="2022-10" db="EMBL/GenBank/DDBJ databases">
        <title>Genome sequences of endogenous nimaviruses in decapod crustaceans.</title>
        <authorList>
            <person name="Kawato S."/>
            <person name="Nozaki R."/>
            <person name="Kondo H."/>
            <person name="Hirono I."/>
        </authorList>
    </citation>
    <scope>NUCLEOTIDE SEQUENCE</scope>
    <source>
        <strain evidence="2">Tokushima2020</strain>
    </source>
</reference>
<evidence type="ECO:0000313" key="2">
    <source>
        <dbReference type="EMBL" id="BDT62752.1"/>
    </source>
</evidence>
<keyword evidence="1" id="KW-0812">Transmembrane</keyword>
<dbReference type="EMBL" id="LC738878">
    <property type="protein sequence ID" value="BDT62752.1"/>
    <property type="molecule type" value="Genomic_DNA"/>
</dbReference>
<keyword evidence="1" id="KW-0472">Membrane</keyword>
<sequence>MANIFNKDNIVVNDSTIPSTYNKKNEKNTILTDFNDNVKFFLGPMYKDVIYIMEEDKLNAVNDKIFMIMLLTIIVFCSSVVIYRLILYYKIIAKTITSNKDNPLSLSLLTENIK</sequence>
<evidence type="ECO:0000256" key="1">
    <source>
        <dbReference type="SAM" id="Phobius"/>
    </source>
</evidence>
<accession>A0A9C7EYQ9</accession>
<feature type="transmembrane region" description="Helical" evidence="1">
    <location>
        <begin position="65"/>
        <end position="86"/>
    </location>
</feature>